<proteinExistence type="predicted"/>
<dbReference type="Proteomes" id="UP000326396">
    <property type="component" value="Linkage Group LG6"/>
</dbReference>
<comment type="caution">
    <text evidence="1">The sequence shown here is derived from an EMBL/GenBank/DDBJ whole genome shotgun (WGS) entry which is preliminary data.</text>
</comment>
<evidence type="ECO:0000313" key="2">
    <source>
        <dbReference type="Proteomes" id="UP000326396"/>
    </source>
</evidence>
<name>A0A5N6ME12_9ASTR</name>
<protein>
    <submittedName>
        <fullName evidence="1">Uncharacterized protein</fullName>
    </submittedName>
</protein>
<accession>A0A5N6ME12</accession>
<organism evidence="1 2">
    <name type="scientific">Mikania micrantha</name>
    <name type="common">bitter vine</name>
    <dbReference type="NCBI Taxonomy" id="192012"/>
    <lineage>
        <taxon>Eukaryota</taxon>
        <taxon>Viridiplantae</taxon>
        <taxon>Streptophyta</taxon>
        <taxon>Embryophyta</taxon>
        <taxon>Tracheophyta</taxon>
        <taxon>Spermatophyta</taxon>
        <taxon>Magnoliopsida</taxon>
        <taxon>eudicotyledons</taxon>
        <taxon>Gunneridae</taxon>
        <taxon>Pentapetalae</taxon>
        <taxon>asterids</taxon>
        <taxon>campanulids</taxon>
        <taxon>Asterales</taxon>
        <taxon>Asteraceae</taxon>
        <taxon>Asteroideae</taxon>
        <taxon>Heliantheae alliance</taxon>
        <taxon>Eupatorieae</taxon>
        <taxon>Mikania</taxon>
    </lineage>
</organism>
<evidence type="ECO:0000313" key="1">
    <source>
        <dbReference type="EMBL" id="KAD3337978.1"/>
    </source>
</evidence>
<dbReference type="AlphaFoldDB" id="A0A5N6ME12"/>
<sequence>MLGSSVQNSKLQSSACNPTYANNLTRWPQHDLLAKTCRKCWHASSIDCAQSNPKRRKIPTEDGVMSLAPCIYAFTGEGGLAFLLDAPVPLTFDCFVPVSRFRDNASSKSPLRYGQRDEHFKSECRQQVYEVIKWRRLNKIMPKFWTNDHMLASFNPKNQMTFQFKTKSTAF</sequence>
<gene>
    <name evidence="1" type="ORF">E3N88_33499</name>
</gene>
<dbReference type="EMBL" id="SZYD01000016">
    <property type="protein sequence ID" value="KAD3337978.1"/>
    <property type="molecule type" value="Genomic_DNA"/>
</dbReference>
<keyword evidence="2" id="KW-1185">Reference proteome</keyword>
<reference evidence="1 2" key="1">
    <citation type="submission" date="2019-05" db="EMBL/GenBank/DDBJ databases">
        <title>Mikania micrantha, genome provides insights into the molecular mechanism of rapid growth.</title>
        <authorList>
            <person name="Liu B."/>
        </authorList>
    </citation>
    <scope>NUCLEOTIDE SEQUENCE [LARGE SCALE GENOMIC DNA]</scope>
    <source>
        <strain evidence="1">NLD-2019</strain>
        <tissue evidence="1">Leaf</tissue>
    </source>
</reference>